<dbReference type="RefSeq" id="WP_167266829.1">
    <property type="nucleotide sequence ID" value="NZ_BAAAVO010000001.1"/>
</dbReference>
<feature type="transmembrane region" description="Helical" evidence="1">
    <location>
        <begin position="14"/>
        <end position="33"/>
    </location>
</feature>
<reference evidence="2 3" key="1">
    <citation type="submission" date="2020-03" db="EMBL/GenBank/DDBJ databases">
        <title>Genomic Encyclopedia of Type Strains, Phase III (KMG-III): the genomes of soil and plant-associated and newly described type strains.</title>
        <authorList>
            <person name="Whitman W."/>
        </authorList>
    </citation>
    <scope>NUCLEOTIDE SEQUENCE [LARGE SCALE GENOMIC DNA]</scope>
    <source>
        <strain evidence="2 3">CECT 4207</strain>
    </source>
</reference>
<evidence type="ECO:0000256" key="1">
    <source>
        <dbReference type="SAM" id="Phobius"/>
    </source>
</evidence>
<keyword evidence="3" id="KW-1185">Reference proteome</keyword>
<gene>
    <name evidence="2" type="ORF">FHR86_002400</name>
</gene>
<comment type="caution">
    <text evidence="2">The sequence shown here is derived from an EMBL/GenBank/DDBJ whole genome shotgun (WGS) entry which is preliminary data.</text>
</comment>
<organism evidence="2 3">
    <name type="scientific">Paenarthrobacter ilicis</name>
    <dbReference type="NCBI Taxonomy" id="43665"/>
    <lineage>
        <taxon>Bacteria</taxon>
        <taxon>Bacillati</taxon>
        <taxon>Actinomycetota</taxon>
        <taxon>Actinomycetes</taxon>
        <taxon>Micrococcales</taxon>
        <taxon>Micrococcaceae</taxon>
        <taxon>Paenarthrobacter</taxon>
    </lineage>
</organism>
<dbReference type="Proteomes" id="UP000802392">
    <property type="component" value="Unassembled WGS sequence"/>
</dbReference>
<keyword evidence="1" id="KW-1133">Transmembrane helix</keyword>
<evidence type="ECO:0000313" key="3">
    <source>
        <dbReference type="Proteomes" id="UP000802392"/>
    </source>
</evidence>
<evidence type="ECO:0000313" key="2">
    <source>
        <dbReference type="EMBL" id="NIJ02068.1"/>
    </source>
</evidence>
<proteinExistence type="predicted"/>
<keyword evidence="1" id="KW-0812">Transmembrane</keyword>
<keyword evidence="1" id="KW-0472">Membrane</keyword>
<protein>
    <submittedName>
        <fullName evidence="2">Uncharacterized protein</fullName>
    </submittedName>
</protein>
<dbReference type="EMBL" id="JAAOZD010000004">
    <property type="protein sequence ID" value="NIJ02068.1"/>
    <property type="molecule type" value="Genomic_DNA"/>
</dbReference>
<sequence>MANAVDVLGPVLEVMTWVGFVPGVPLLVSAWVISRRRCVWATADGIRFAAGGFLGVQWQDQAHQEQKVLLDIPAHQDTVASGAVLVHYDLCHPSQCSLEPPRHDNTVLILGWILTGLGILSTLGGFVLLLFQ</sequence>
<name>A0ABX0THQ6_9MICC</name>
<accession>A0ABX0THQ6</accession>
<feature type="transmembrane region" description="Helical" evidence="1">
    <location>
        <begin position="107"/>
        <end position="131"/>
    </location>
</feature>